<dbReference type="Pfam" id="PF01399">
    <property type="entry name" value="PCI"/>
    <property type="match status" value="1"/>
</dbReference>
<evidence type="ECO:0000256" key="2">
    <source>
        <dbReference type="ARBA" id="ARBA00022942"/>
    </source>
</evidence>
<sequence>MAFDPKTADLGQLQAFVLAEGSSDAEAVKIKENAITELSDRLVKAGDAKQLAGLLSQLRGFFNLIPKAKTAKIVRGIIDSIAKIPGSTQLQVDVCKEQVEWAKTEKRTFLRQRIELRLASLYLDSKNFQEALVLISSLLSEVKKLDDKLLLVDIHLLESRAHHLLRNLAKSRAALTSARTAANAIYVPLLLQAEIDCQSGTLSAEERDYKTGFSYFFEAFEQSSSLGEPKALDLLKYMLLCKIMMNDAGDVPGIISSKAGLKYTGRGVDAMKAVAKAYQDRSLAAFQGALSAYDAELVGDPLIATHLASLYDTLLEQNLVRLIEPFSRVEISHVASLISLPVEKVETKLSQMILDKKFSGTLDQGAGCLEVFEVAAQDGVYPVTLEVVESMGRVVDTLFARSQKLAAV</sequence>
<dbReference type="InterPro" id="IPR040780">
    <property type="entry name" value="Rpn6_C_helix"/>
</dbReference>
<dbReference type="Gene3D" id="1.25.40.570">
    <property type="match status" value="1"/>
</dbReference>
<dbReference type="SUPFAM" id="SSF46785">
    <property type="entry name" value="Winged helix' DNA-binding domain"/>
    <property type="match status" value="1"/>
</dbReference>
<name>A0A7S0WQH3_9CHLO</name>
<dbReference type="InterPro" id="IPR050871">
    <property type="entry name" value="26S_Proteasome/COP9_Components"/>
</dbReference>
<evidence type="ECO:0000313" key="4">
    <source>
        <dbReference type="EMBL" id="CAD8678431.1"/>
    </source>
</evidence>
<dbReference type="InterPro" id="IPR040773">
    <property type="entry name" value="Rpn6_N"/>
</dbReference>
<organism evidence="4">
    <name type="scientific">Chlamydomonas leiostraca</name>
    <dbReference type="NCBI Taxonomy" id="1034604"/>
    <lineage>
        <taxon>Eukaryota</taxon>
        <taxon>Viridiplantae</taxon>
        <taxon>Chlorophyta</taxon>
        <taxon>core chlorophytes</taxon>
        <taxon>Chlorophyceae</taxon>
        <taxon>CS clade</taxon>
        <taxon>Chlamydomonadales</taxon>
        <taxon>Chlamydomonadaceae</taxon>
        <taxon>Chlamydomonas</taxon>
    </lineage>
</organism>
<dbReference type="SMART" id="SM00088">
    <property type="entry name" value="PINT"/>
    <property type="match status" value="1"/>
</dbReference>
<dbReference type="InterPro" id="IPR036390">
    <property type="entry name" value="WH_DNA-bd_sf"/>
</dbReference>
<protein>
    <recommendedName>
        <fullName evidence="3">PCI domain-containing protein</fullName>
    </recommendedName>
</protein>
<dbReference type="FunFam" id="1.25.40.570:FF:000007">
    <property type="entry name" value="26S proteasome non-ATPase regulatory subunit 11"/>
    <property type="match status" value="1"/>
</dbReference>
<feature type="domain" description="PCI" evidence="3">
    <location>
        <begin position="205"/>
        <end position="376"/>
    </location>
</feature>
<dbReference type="AlphaFoldDB" id="A0A7S0WQH3"/>
<reference evidence="4" key="1">
    <citation type="submission" date="2021-01" db="EMBL/GenBank/DDBJ databases">
        <authorList>
            <person name="Corre E."/>
            <person name="Pelletier E."/>
            <person name="Niang G."/>
            <person name="Scheremetjew M."/>
            <person name="Finn R."/>
            <person name="Kale V."/>
            <person name="Holt S."/>
            <person name="Cochrane G."/>
            <person name="Meng A."/>
            <person name="Brown T."/>
            <person name="Cohen L."/>
        </authorList>
    </citation>
    <scope>NUCLEOTIDE SEQUENCE</scope>
    <source>
        <strain evidence="4">SAG 11-49</strain>
    </source>
</reference>
<dbReference type="EMBL" id="HBFB01015113">
    <property type="protein sequence ID" value="CAD8678431.1"/>
    <property type="molecule type" value="Transcribed_RNA"/>
</dbReference>
<accession>A0A7S0WQH3</accession>
<dbReference type="GO" id="GO:0000502">
    <property type="term" value="C:proteasome complex"/>
    <property type="evidence" value="ECO:0007669"/>
    <property type="project" value="UniProtKB-KW"/>
</dbReference>
<gene>
    <name evidence="4" type="ORF">CLEI1391_LOCUS8518</name>
</gene>
<comment type="similarity">
    <text evidence="1">Belongs to the proteasome subunit S9 family.</text>
</comment>
<dbReference type="PROSITE" id="PS50250">
    <property type="entry name" value="PCI"/>
    <property type="match status" value="1"/>
</dbReference>
<dbReference type="InterPro" id="IPR000717">
    <property type="entry name" value="PCI_dom"/>
</dbReference>
<dbReference type="GO" id="GO:0030163">
    <property type="term" value="P:protein catabolic process"/>
    <property type="evidence" value="ECO:0007669"/>
    <property type="project" value="UniProtKB-ARBA"/>
</dbReference>
<dbReference type="Pfam" id="PF18055">
    <property type="entry name" value="RPN6_N"/>
    <property type="match status" value="1"/>
</dbReference>
<proteinExistence type="inferred from homology"/>
<dbReference type="PANTHER" id="PTHR10678">
    <property type="entry name" value="26S PROTEASOME NON-ATPASE REGULATORY SUBUNIT 11/COP9 SIGNALOSOME COMPLEX SUBUNIT 2"/>
    <property type="match status" value="1"/>
</dbReference>
<evidence type="ECO:0000256" key="1">
    <source>
        <dbReference type="ARBA" id="ARBA00007454"/>
    </source>
</evidence>
<evidence type="ECO:0000259" key="3">
    <source>
        <dbReference type="PROSITE" id="PS50250"/>
    </source>
</evidence>
<dbReference type="Pfam" id="PF18503">
    <property type="entry name" value="RPN6_C_helix"/>
    <property type="match status" value="1"/>
</dbReference>
<keyword evidence="2" id="KW-0647">Proteasome</keyword>
<dbReference type="SMART" id="SM00753">
    <property type="entry name" value="PAM"/>
    <property type="match status" value="1"/>
</dbReference>